<name>A0ABR2C651_9ROSI</name>
<comment type="caution">
    <text evidence="3">The sequence shown here is derived from an EMBL/GenBank/DDBJ whole genome shotgun (WGS) entry which is preliminary data.</text>
</comment>
<proteinExistence type="predicted"/>
<feature type="region of interest" description="Disordered" evidence="1">
    <location>
        <begin position="224"/>
        <end position="244"/>
    </location>
</feature>
<evidence type="ECO:0000313" key="4">
    <source>
        <dbReference type="Proteomes" id="UP001472677"/>
    </source>
</evidence>
<sequence>MASSSSVRQPPTAQGPLIKRDLTLELAIEEVRSCIVNDDVRIVGFYCTPGIEDSRLMTEINKKLSTAPDGFNVVIVMSESTDFDVGRIQDEIGGKIGFNYGPWESRTVEQKAADINEVLSCNRCVVLLHNLWGKVDLNKVGITEPSYENGSKIVFITRSLGVCHEMEGREEIKVVRFESEKEEDIPNILNESQPVHLTPTTACTPTEPISSIEEHGGMVVYEQTESMESASPQEQNQQAEQPQQAELNQLDDHMYGAGTSESLVRGLSTHQEEVPGAINIRCAQDTCNNALQELDQIHCVPKIGSEPSHASTSTSTPSIVGALQ</sequence>
<dbReference type="SUPFAM" id="SSF52540">
    <property type="entry name" value="P-loop containing nucleoside triphosphate hydrolases"/>
    <property type="match status" value="1"/>
</dbReference>
<evidence type="ECO:0000313" key="3">
    <source>
        <dbReference type="EMBL" id="KAK8514741.1"/>
    </source>
</evidence>
<evidence type="ECO:0000256" key="1">
    <source>
        <dbReference type="SAM" id="MobiDB-lite"/>
    </source>
</evidence>
<gene>
    <name evidence="3" type="ORF">V6N12_057637</name>
</gene>
<accession>A0ABR2C651</accession>
<evidence type="ECO:0000259" key="2">
    <source>
        <dbReference type="Pfam" id="PF00931"/>
    </source>
</evidence>
<keyword evidence="4" id="KW-1185">Reference proteome</keyword>
<feature type="compositionally biased region" description="Low complexity" evidence="1">
    <location>
        <begin position="228"/>
        <end position="244"/>
    </location>
</feature>
<dbReference type="InterPro" id="IPR027417">
    <property type="entry name" value="P-loop_NTPase"/>
</dbReference>
<feature type="compositionally biased region" description="Low complexity" evidence="1">
    <location>
        <begin position="305"/>
        <end position="318"/>
    </location>
</feature>
<dbReference type="Proteomes" id="UP001472677">
    <property type="component" value="Unassembled WGS sequence"/>
</dbReference>
<feature type="region of interest" description="Disordered" evidence="1">
    <location>
        <begin position="305"/>
        <end position="324"/>
    </location>
</feature>
<dbReference type="EMBL" id="JBBPBM010000066">
    <property type="protein sequence ID" value="KAK8514741.1"/>
    <property type="molecule type" value="Genomic_DNA"/>
</dbReference>
<dbReference type="InterPro" id="IPR002182">
    <property type="entry name" value="NB-ARC"/>
</dbReference>
<protein>
    <recommendedName>
        <fullName evidence="2">NB-ARC domain-containing protein</fullName>
    </recommendedName>
</protein>
<feature type="domain" description="NB-ARC" evidence="2">
    <location>
        <begin position="27"/>
        <end position="180"/>
    </location>
</feature>
<reference evidence="3 4" key="1">
    <citation type="journal article" date="2024" name="G3 (Bethesda)">
        <title>Genome assembly of Hibiscus sabdariffa L. provides insights into metabolisms of medicinal natural products.</title>
        <authorList>
            <person name="Kim T."/>
        </authorList>
    </citation>
    <scope>NUCLEOTIDE SEQUENCE [LARGE SCALE GENOMIC DNA]</scope>
    <source>
        <strain evidence="3">TK-2024</strain>
        <tissue evidence="3">Old leaves</tissue>
    </source>
</reference>
<dbReference type="Pfam" id="PF00931">
    <property type="entry name" value="NB-ARC"/>
    <property type="match status" value="1"/>
</dbReference>
<organism evidence="3 4">
    <name type="scientific">Hibiscus sabdariffa</name>
    <name type="common">roselle</name>
    <dbReference type="NCBI Taxonomy" id="183260"/>
    <lineage>
        <taxon>Eukaryota</taxon>
        <taxon>Viridiplantae</taxon>
        <taxon>Streptophyta</taxon>
        <taxon>Embryophyta</taxon>
        <taxon>Tracheophyta</taxon>
        <taxon>Spermatophyta</taxon>
        <taxon>Magnoliopsida</taxon>
        <taxon>eudicotyledons</taxon>
        <taxon>Gunneridae</taxon>
        <taxon>Pentapetalae</taxon>
        <taxon>rosids</taxon>
        <taxon>malvids</taxon>
        <taxon>Malvales</taxon>
        <taxon>Malvaceae</taxon>
        <taxon>Malvoideae</taxon>
        <taxon>Hibiscus</taxon>
    </lineage>
</organism>
<dbReference type="Gene3D" id="3.40.50.300">
    <property type="entry name" value="P-loop containing nucleotide triphosphate hydrolases"/>
    <property type="match status" value="1"/>
</dbReference>